<dbReference type="AlphaFoldDB" id="A0A395IBS9"/>
<proteinExistence type="predicted"/>
<dbReference type="SUPFAM" id="SSF144091">
    <property type="entry name" value="Rhomboid-like"/>
    <property type="match status" value="1"/>
</dbReference>
<comment type="subcellular location">
    <subcellularLocation>
        <location evidence="1">Membrane</location>
        <topology evidence="1">Multi-pass membrane protein</topology>
    </subcellularLocation>
</comment>
<dbReference type="VEuPathDB" id="FungiDB:BO97DRAFT_467053"/>
<feature type="compositionally biased region" description="Low complexity" evidence="5">
    <location>
        <begin position="272"/>
        <end position="281"/>
    </location>
</feature>
<evidence type="ECO:0008006" key="9">
    <source>
        <dbReference type="Google" id="ProtNLM"/>
    </source>
</evidence>
<dbReference type="InterPro" id="IPR035952">
    <property type="entry name" value="Rhomboid-like_sf"/>
</dbReference>
<dbReference type="OrthoDB" id="272778at2759"/>
<evidence type="ECO:0000256" key="2">
    <source>
        <dbReference type="ARBA" id="ARBA00022692"/>
    </source>
</evidence>
<reference evidence="7 8" key="1">
    <citation type="submission" date="2018-02" db="EMBL/GenBank/DDBJ databases">
        <title>The genomes of Aspergillus section Nigri reveals drivers in fungal speciation.</title>
        <authorList>
            <consortium name="DOE Joint Genome Institute"/>
            <person name="Vesth T.C."/>
            <person name="Nybo J."/>
            <person name="Theobald S."/>
            <person name="Brandl J."/>
            <person name="Frisvad J.C."/>
            <person name="Nielsen K.F."/>
            <person name="Lyhne E.K."/>
            <person name="Kogle M.E."/>
            <person name="Kuo A."/>
            <person name="Riley R."/>
            <person name="Clum A."/>
            <person name="Nolan M."/>
            <person name="Lipzen A."/>
            <person name="Salamov A."/>
            <person name="Henrissat B."/>
            <person name="Wiebenga A."/>
            <person name="De vries R.P."/>
            <person name="Grigoriev I.V."/>
            <person name="Mortensen U.H."/>
            <person name="Andersen M.R."/>
            <person name="Baker S.E."/>
        </authorList>
    </citation>
    <scope>NUCLEOTIDE SEQUENCE [LARGE SCALE GENOMIC DNA]</scope>
    <source>
        <strain evidence="7 8">CBS 101889</strain>
    </source>
</reference>
<evidence type="ECO:0000313" key="8">
    <source>
        <dbReference type="Proteomes" id="UP000248961"/>
    </source>
</evidence>
<dbReference type="STRING" id="1450537.A0A395IBS9"/>
<dbReference type="PANTHER" id="PTHR43066:SF21">
    <property type="entry name" value="UBIQUITIN-ASSOCIATED DOMAIN-CONTAINING PROTEIN 2"/>
    <property type="match status" value="1"/>
</dbReference>
<evidence type="ECO:0000313" key="7">
    <source>
        <dbReference type="EMBL" id="RAL17496.1"/>
    </source>
</evidence>
<keyword evidence="4 6" id="KW-0472">Membrane</keyword>
<dbReference type="PANTHER" id="PTHR43066">
    <property type="entry name" value="RHOMBOID-RELATED PROTEIN"/>
    <property type="match status" value="1"/>
</dbReference>
<dbReference type="GO" id="GO:0004252">
    <property type="term" value="F:serine-type endopeptidase activity"/>
    <property type="evidence" value="ECO:0007669"/>
    <property type="project" value="TreeGrafter"/>
</dbReference>
<accession>A0A395IBS9</accession>
<sequence length="292" mass="31629">MLTSGLTNAPVSKVLLIYTIAASVALAIFDIKHLVNLQVTPHIWPYGQFWRMAVWQVAGFANSTEALFAAMLAYHVRVVERAWGKRKMATFILTTLPATTLLPPLLLTLVLRPLTLTKLNYLPSGPTATLFALLAQYHASIPSTVRYCITTSTSAPAASPAPTTTNETIPQQPTNKNNLAITLTDKSTTYLIAAQLALSQFPNMLLPAVVGWAVGLAWRTEVLPLFFVPGGYRWRVPGWVVGEQDSEEGAGRGSGERYEELRRRLEGEVVAASATASASAAGEGGHRMRRAA</sequence>
<protein>
    <recommendedName>
        <fullName evidence="9">UBA domain-containing protein Ucp14</fullName>
    </recommendedName>
</protein>
<organism evidence="7 8">
    <name type="scientific">Aspergillus homomorphus (strain CBS 101889)</name>
    <dbReference type="NCBI Taxonomy" id="1450537"/>
    <lineage>
        <taxon>Eukaryota</taxon>
        <taxon>Fungi</taxon>
        <taxon>Dikarya</taxon>
        <taxon>Ascomycota</taxon>
        <taxon>Pezizomycotina</taxon>
        <taxon>Eurotiomycetes</taxon>
        <taxon>Eurotiomycetidae</taxon>
        <taxon>Eurotiales</taxon>
        <taxon>Aspergillaceae</taxon>
        <taxon>Aspergillus</taxon>
        <taxon>Aspergillus subgen. Circumdati</taxon>
    </lineage>
</organism>
<keyword evidence="3 6" id="KW-1133">Transmembrane helix</keyword>
<dbReference type="GeneID" id="37203902"/>
<evidence type="ECO:0000256" key="1">
    <source>
        <dbReference type="ARBA" id="ARBA00004141"/>
    </source>
</evidence>
<dbReference type="EMBL" id="KZ824267">
    <property type="protein sequence ID" value="RAL17496.1"/>
    <property type="molecule type" value="Genomic_DNA"/>
</dbReference>
<dbReference type="Proteomes" id="UP000248961">
    <property type="component" value="Unassembled WGS sequence"/>
</dbReference>
<gene>
    <name evidence="7" type="ORF">BO97DRAFT_467053</name>
</gene>
<evidence type="ECO:0000256" key="3">
    <source>
        <dbReference type="ARBA" id="ARBA00022989"/>
    </source>
</evidence>
<feature type="transmembrane region" description="Helical" evidence="6">
    <location>
        <begin position="15"/>
        <end position="35"/>
    </location>
</feature>
<dbReference type="RefSeq" id="XP_025556650.1">
    <property type="nucleotide sequence ID" value="XM_025699613.1"/>
</dbReference>
<evidence type="ECO:0000256" key="4">
    <source>
        <dbReference type="ARBA" id="ARBA00023136"/>
    </source>
</evidence>
<feature type="region of interest" description="Disordered" evidence="5">
    <location>
        <begin position="272"/>
        <end position="292"/>
    </location>
</feature>
<evidence type="ECO:0000256" key="5">
    <source>
        <dbReference type="SAM" id="MobiDB-lite"/>
    </source>
</evidence>
<name>A0A395IBS9_ASPHC</name>
<feature type="transmembrane region" description="Helical" evidence="6">
    <location>
        <begin position="55"/>
        <end position="76"/>
    </location>
</feature>
<keyword evidence="2 6" id="KW-0812">Transmembrane</keyword>
<evidence type="ECO:0000256" key="6">
    <source>
        <dbReference type="SAM" id="Phobius"/>
    </source>
</evidence>
<feature type="transmembrane region" description="Helical" evidence="6">
    <location>
        <begin position="88"/>
        <end position="111"/>
    </location>
</feature>
<keyword evidence="8" id="KW-1185">Reference proteome</keyword>
<dbReference type="GO" id="GO:0016020">
    <property type="term" value="C:membrane"/>
    <property type="evidence" value="ECO:0007669"/>
    <property type="project" value="UniProtKB-SubCell"/>
</dbReference>